<protein>
    <submittedName>
        <fullName evidence="1">ABC transporter ATP-binding protein/permease</fullName>
    </submittedName>
</protein>
<keyword evidence="1" id="KW-0547">Nucleotide-binding</keyword>
<evidence type="ECO:0000313" key="2">
    <source>
        <dbReference type="Proteomes" id="UP001064027"/>
    </source>
</evidence>
<name>A0ACD4C2W4_9BACI</name>
<proteinExistence type="predicted"/>
<keyword evidence="1" id="KW-0067">ATP-binding</keyword>
<keyword evidence="2" id="KW-1185">Reference proteome</keyword>
<accession>A0ACD4C2W4</accession>
<dbReference type="EMBL" id="CP104558">
    <property type="protein sequence ID" value="UXH42744.1"/>
    <property type="molecule type" value="Genomic_DNA"/>
</dbReference>
<organism evidence="1 2">
    <name type="scientific">Rossellomorea vietnamensis</name>
    <dbReference type="NCBI Taxonomy" id="218284"/>
    <lineage>
        <taxon>Bacteria</taxon>
        <taxon>Bacillati</taxon>
        <taxon>Bacillota</taxon>
        <taxon>Bacilli</taxon>
        <taxon>Bacillales</taxon>
        <taxon>Bacillaceae</taxon>
        <taxon>Rossellomorea</taxon>
    </lineage>
</organism>
<evidence type="ECO:0000313" key="1">
    <source>
        <dbReference type="EMBL" id="UXH42744.1"/>
    </source>
</evidence>
<sequence>MSSVWYYLNKLRSISGKILYINLIGMVIISLLEGVGILLLIPLLEISGLLEMNSIVESNQLFSQFTSLLPPSMLLIIILTGFLLIMAGQHLLHRKVSIQNVKIQEKFGRQIRIDLYKSILHSNWSFFLRKKKSDLINSLTTELARVIGGVNLVLQLTSNFIFTVIQIGLAFWLSAEMTFMVVVFGLILSFFSKKFIIRSKKIGSQTSLNAQEYLSGVTDQFNGIKEVKSNLLEETHLRWIQGLTAKMSDEQINYIKLTTSSQLFYKISSACLIVIFLYVSLTFFTIQKEQLLLVILIFSRLWPRFTSIQTNIEKIASTLPAFISINDLHKECVEATEFNGETRYDDNEPIKIVKSLSCRDIAFRYHKKNSLFALKDIHLTFPVNKMSAIVGPSGAGKSTLIDILMGLNRPERGEVLIDGIPLTANNLLSLRKSISYVPQDPFLFNASIRENLQMIQPEATDEDIWEALQFSSAAEFVMNLPEGLDTLIGDRGIRLSGGERQRIVLARAILKKPSILILDEATSALDSENEAKIQEAIERLKGKMTIIVIAHRLSTIRNADQVIVLDKGRVVQAGGFNQLANEKKSMFSNLLEKQMKAIP</sequence>
<gene>
    <name evidence="1" type="ORF">N5C46_13505</name>
</gene>
<dbReference type="Proteomes" id="UP001064027">
    <property type="component" value="Chromosome"/>
</dbReference>
<reference evidence="1" key="1">
    <citation type="submission" date="2022-09" db="EMBL/GenBank/DDBJ databases">
        <title>Complete genome sequence of Rossellomorea vietnamensis strain RL-WG62, a newly isolated PGPR with the potential for plant salinity stress alleviation.</title>
        <authorList>
            <person name="Ren L."/>
            <person name="Wang G."/>
            <person name="Hu H."/>
        </authorList>
    </citation>
    <scope>NUCLEOTIDE SEQUENCE</scope>
    <source>
        <strain evidence="1">RL-WG62</strain>
    </source>
</reference>